<keyword evidence="1" id="KW-0472">Membrane</keyword>
<evidence type="ECO:0000313" key="2">
    <source>
        <dbReference type="EMBL" id="QJA73157.1"/>
    </source>
</evidence>
<accession>A0A6M3JWW6</accession>
<proteinExistence type="predicted"/>
<feature type="transmembrane region" description="Helical" evidence="1">
    <location>
        <begin position="38"/>
        <end position="59"/>
    </location>
</feature>
<keyword evidence="1" id="KW-1133">Transmembrane helix</keyword>
<dbReference type="EMBL" id="MT142006">
    <property type="protein sequence ID" value="QJA73157.1"/>
    <property type="molecule type" value="Genomic_DNA"/>
</dbReference>
<gene>
    <name evidence="2" type="ORF">MM415A02452_0007</name>
</gene>
<organism evidence="2">
    <name type="scientific">viral metagenome</name>
    <dbReference type="NCBI Taxonomy" id="1070528"/>
    <lineage>
        <taxon>unclassified sequences</taxon>
        <taxon>metagenomes</taxon>
        <taxon>organismal metagenomes</taxon>
    </lineage>
</organism>
<sequence>MNEHIFKHMRDGHFVTSEQYAAILGGKSSTKAERTKELVGGLSALFIVIAGTLTVGAHLDEIKSALAGDASCPAEQTTQPEAPSLR</sequence>
<evidence type="ECO:0000256" key="1">
    <source>
        <dbReference type="SAM" id="Phobius"/>
    </source>
</evidence>
<dbReference type="AlphaFoldDB" id="A0A6M3JWW6"/>
<keyword evidence="1" id="KW-0812">Transmembrane</keyword>
<protein>
    <submittedName>
        <fullName evidence="2">Uncharacterized protein</fullName>
    </submittedName>
</protein>
<reference evidence="2" key="1">
    <citation type="submission" date="2020-03" db="EMBL/GenBank/DDBJ databases">
        <title>The deep terrestrial virosphere.</title>
        <authorList>
            <person name="Holmfeldt K."/>
            <person name="Nilsson E."/>
            <person name="Simone D."/>
            <person name="Lopez-Fernandez M."/>
            <person name="Wu X."/>
            <person name="de Brujin I."/>
            <person name="Lundin D."/>
            <person name="Andersson A."/>
            <person name="Bertilsson S."/>
            <person name="Dopson M."/>
        </authorList>
    </citation>
    <scope>NUCLEOTIDE SEQUENCE</scope>
    <source>
        <strain evidence="2">MM415A02452</strain>
    </source>
</reference>
<name>A0A6M3JWW6_9ZZZZ</name>